<keyword evidence="1" id="KW-1133">Transmembrane helix</keyword>
<organism evidence="3 4">
    <name type="scientific">Microbacterium invictum</name>
    <dbReference type="NCBI Taxonomy" id="515415"/>
    <lineage>
        <taxon>Bacteria</taxon>
        <taxon>Bacillati</taxon>
        <taxon>Actinomycetota</taxon>
        <taxon>Actinomycetes</taxon>
        <taxon>Micrococcales</taxon>
        <taxon>Microbacteriaceae</taxon>
        <taxon>Microbacterium</taxon>
    </lineage>
</organism>
<accession>A0AA40VLU2</accession>
<dbReference type="Pfam" id="PF25362">
    <property type="entry name" value="bPH_11"/>
    <property type="match status" value="1"/>
</dbReference>
<gene>
    <name evidence="3" type="ORF">BKA10_000981</name>
</gene>
<evidence type="ECO:0000313" key="3">
    <source>
        <dbReference type="EMBL" id="MBB4139187.1"/>
    </source>
</evidence>
<proteinExistence type="predicted"/>
<keyword evidence="1" id="KW-0812">Transmembrane</keyword>
<dbReference type="AlphaFoldDB" id="A0AA40VLU2"/>
<sequence length="173" mass="18645">MTREVLLLIFIALTVVLIGLGIWAWLRRRRRDSGLPAPFAELPEGATTTAVFAGFYVATTRHGEPLERLAVRGLAFRSRVAITVTDIGVALDLTGQPRMFLPATQIRGVAQATVAIDRVVEKDGLVRLTWPAGDQLVDSYLRPQDDSARALADAITGILPISAPETTPTGTDA</sequence>
<evidence type="ECO:0000313" key="4">
    <source>
        <dbReference type="Proteomes" id="UP000549113"/>
    </source>
</evidence>
<evidence type="ECO:0000256" key="1">
    <source>
        <dbReference type="SAM" id="Phobius"/>
    </source>
</evidence>
<dbReference type="Proteomes" id="UP000549113">
    <property type="component" value="Unassembled WGS sequence"/>
</dbReference>
<comment type="caution">
    <text evidence="3">The sequence shown here is derived from an EMBL/GenBank/DDBJ whole genome shotgun (WGS) entry which is preliminary data.</text>
</comment>
<reference evidence="3 4" key="1">
    <citation type="submission" date="2020-08" db="EMBL/GenBank/DDBJ databases">
        <title>Sequencing the genomes of 1000 actinobacteria strains.</title>
        <authorList>
            <person name="Klenk H.-P."/>
        </authorList>
    </citation>
    <scope>NUCLEOTIDE SEQUENCE [LARGE SCALE GENOMIC DNA]</scope>
    <source>
        <strain evidence="3 4">DSM 19600</strain>
    </source>
</reference>
<dbReference type="EMBL" id="JACIFH010000001">
    <property type="protein sequence ID" value="MBB4139187.1"/>
    <property type="molecule type" value="Genomic_DNA"/>
</dbReference>
<protein>
    <recommendedName>
        <fullName evidence="2">PH domain-containing protein</fullName>
    </recommendedName>
</protein>
<evidence type="ECO:0000259" key="2">
    <source>
        <dbReference type="Pfam" id="PF25362"/>
    </source>
</evidence>
<name>A0AA40VLU2_9MICO</name>
<feature type="transmembrane region" description="Helical" evidence="1">
    <location>
        <begin position="6"/>
        <end position="26"/>
    </location>
</feature>
<keyword evidence="4" id="KW-1185">Reference proteome</keyword>
<keyword evidence="1" id="KW-0472">Membrane</keyword>
<dbReference type="RefSeq" id="WP_183498876.1">
    <property type="nucleotide sequence ID" value="NZ_BAABCO010000001.1"/>
</dbReference>
<dbReference type="InterPro" id="IPR057446">
    <property type="entry name" value="PH_bac"/>
</dbReference>
<feature type="domain" description="PH" evidence="2">
    <location>
        <begin position="42"/>
        <end position="149"/>
    </location>
</feature>